<organism evidence="9 10">
    <name type="scientific">Actinomadura fibrosa</name>
    <dbReference type="NCBI Taxonomy" id="111802"/>
    <lineage>
        <taxon>Bacteria</taxon>
        <taxon>Bacillati</taxon>
        <taxon>Actinomycetota</taxon>
        <taxon>Actinomycetes</taxon>
        <taxon>Streptosporangiales</taxon>
        <taxon>Thermomonosporaceae</taxon>
        <taxon>Actinomadura</taxon>
    </lineage>
</organism>
<evidence type="ECO:0000313" key="9">
    <source>
        <dbReference type="EMBL" id="MFD0686471.1"/>
    </source>
</evidence>
<keyword evidence="5 9" id="KW-0418">Kinase</keyword>
<dbReference type="Pfam" id="PF00069">
    <property type="entry name" value="Pkinase"/>
    <property type="match status" value="1"/>
</dbReference>
<dbReference type="PROSITE" id="PS00109">
    <property type="entry name" value="PROTEIN_KINASE_TYR"/>
    <property type="match status" value="1"/>
</dbReference>
<name>A0ABW2XQC3_9ACTN</name>
<dbReference type="EC" id="2.7.11.1" evidence="1"/>
<evidence type="ECO:0000256" key="4">
    <source>
        <dbReference type="ARBA" id="ARBA00022741"/>
    </source>
</evidence>
<dbReference type="PROSITE" id="PS50011">
    <property type="entry name" value="PROTEIN_KINASE_DOM"/>
    <property type="match status" value="1"/>
</dbReference>
<reference evidence="10" key="1">
    <citation type="journal article" date="2019" name="Int. J. Syst. Evol. Microbiol.">
        <title>The Global Catalogue of Microorganisms (GCM) 10K type strain sequencing project: providing services to taxonomists for standard genome sequencing and annotation.</title>
        <authorList>
            <consortium name="The Broad Institute Genomics Platform"/>
            <consortium name="The Broad Institute Genome Sequencing Center for Infectious Disease"/>
            <person name="Wu L."/>
            <person name="Ma J."/>
        </authorList>
    </citation>
    <scope>NUCLEOTIDE SEQUENCE [LARGE SCALE GENOMIC DNA]</scope>
    <source>
        <strain evidence="10">JCM 9371</strain>
    </source>
</reference>
<keyword evidence="10" id="KW-1185">Reference proteome</keyword>
<evidence type="ECO:0000256" key="7">
    <source>
        <dbReference type="SAM" id="MobiDB-lite"/>
    </source>
</evidence>
<dbReference type="SMART" id="SM00220">
    <property type="entry name" value="S_TKc"/>
    <property type="match status" value="1"/>
</dbReference>
<dbReference type="InterPro" id="IPR008266">
    <property type="entry name" value="Tyr_kinase_AS"/>
</dbReference>
<evidence type="ECO:0000256" key="5">
    <source>
        <dbReference type="ARBA" id="ARBA00022777"/>
    </source>
</evidence>
<protein>
    <recommendedName>
        <fullName evidence="1">non-specific serine/threonine protein kinase</fullName>
        <ecNumber evidence="1">2.7.11.1</ecNumber>
    </recommendedName>
</protein>
<dbReference type="Proteomes" id="UP001597063">
    <property type="component" value="Unassembled WGS sequence"/>
</dbReference>
<feature type="region of interest" description="Disordered" evidence="7">
    <location>
        <begin position="283"/>
        <end position="308"/>
    </location>
</feature>
<keyword evidence="2" id="KW-0723">Serine/threonine-protein kinase</keyword>
<gene>
    <name evidence="9" type="ORF">ACFQZM_18360</name>
</gene>
<keyword evidence="3 9" id="KW-0808">Transferase</keyword>
<comment type="caution">
    <text evidence="9">The sequence shown here is derived from an EMBL/GenBank/DDBJ whole genome shotgun (WGS) entry which is preliminary data.</text>
</comment>
<dbReference type="InterPro" id="IPR000719">
    <property type="entry name" value="Prot_kinase_dom"/>
</dbReference>
<sequence length="479" mass="48830">MRVLSEGPAGRVVEAVRDGFGEQVVILDRAEIVPGDARILAELRDPHVVRVHEYVESRRALVMEAVDGVTLERLIAESGPMAPDAALRVLKGCLLGLAAAHRAGIVHRDLTPANVLVVGGACKVTGFGLDARGTPGFVAPERLEGEISPAGDLYAAAAVLYQCLTGRPPGRGVAALERVPEGARALIARGMASYPPARPKSAMEFAALVDAVAGGAWSRAAPAPVNVAAPITPPAAVPPVASPEPEPEAAEERPGLLKPMAAVVAVGLVCGFGTFGIAKAAGGDEPRRAADPVVSTPPAQPGSGLSRGRLTYLAGPAAGTAGGVAGARQRIDVALTVSPAVVHAGNAVTVRVVERRVDRSACPPATAAGGWRVGDGSAGALWLYPRTAGLLPARSSGTRLAATVRRAKPQTAVKGCARTTVARSVYAFTVDASTKPGAYLLSPWNPPRMTRTAAGTGAQASPADGRATSRGRLPALTVR</sequence>
<proteinExistence type="predicted"/>
<evidence type="ECO:0000256" key="3">
    <source>
        <dbReference type="ARBA" id="ARBA00022679"/>
    </source>
</evidence>
<dbReference type="PANTHER" id="PTHR43289:SF6">
    <property type="entry name" value="SERINE_THREONINE-PROTEIN KINASE NEKL-3"/>
    <property type="match status" value="1"/>
</dbReference>
<feature type="domain" description="Protein kinase" evidence="8">
    <location>
        <begin position="1"/>
        <end position="232"/>
    </location>
</feature>
<dbReference type="SUPFAM" id="SSF56112">
    <property type="entry name" value="Protein kinase-like (PK-like)"/>
    <property type="match status" value="1"/>
</dbReference>
<dbReference type="CDD" id="cd14014">
    <property type="entry name" value="STKc_PknB_like"/>
    <property type="match status" value="1"/>
</dbReference>
<keyword evidence="6" id="KW-0067">ATP-binding</keyword>
<feature type="region of interest" description="Disordered" evidence="7">
    <location>
        <begin position="450"/>
        <end position="479"/>
    </location>
</feature>
<keyword evidence="4" id="KW-0547">Nucleotide-binding</keyword>
<evidence type="ECO:0000259" key="8">
    <source>
        <dbReference type="PROSITE" id="PS50011"/>
    </source>
</evidence>
<dbReference type="InterPro" id="IPR011009">
    <property type="entry name" value="Kinase-like_dom_sf"/>
</dbReference>
<accession>A0ABW2XQC3</accession>
<evidence type="ECO:0000256" key="6">
    <source>
        <dbReference type="ARBA" id="ARBA00022840"/>
    </source>
</evidence>
<dbReference type="EMBL" id="JBHTGP010000010">
    <property type="protein sequence ID" value="MFD0686471.1"/>
    <property type="molecule type" value="Genomic_DNA"/>
</dbReference>
<evidence type="ECO:0000256" key="1">
    <source>
        <dbReference type="ARBA" id="ARBA00012513"/>
    </source>
</evidence>
<dbReference type="GO" id="GO:0004674">
    <property type="term" value="F:protein serine/threonine kinase activity"/>
    <property type="evidence" value="ECO:0007669"/>
    <property type="project" value="UniProtKB-EC"/>
</dbReference>
<dbReference type="PANTHER" id="PTHR43289">
    <property type="entry name" value="MITOGEN-ACTIVATED PROTEIN KINASE KINASE KINASE 20-RELATED"/>
    <property type="match status" value="1"/>
</dbReference>
<evidence type="ECO:0000256" key="2">
    <source>
        <dbReference type="ARBA" id="ARBA00022527"/>
    </source>
</evidence>
<evidence type="ECO:0000313" key="10">
    <source>
        <dbReference type="Proteomes" id="UP001597063"/>
    </source>
</evidence>
<dbReference type="Gene3D" id="1.10.510.10">
    <property type="entry name" value="Transferase(Phosphotransferase) domain 1"/>
    <property type="match status" value="1"/>
</dbReference>